<comment type="caution">
    <text evidence="1">The sequence shown here is derived from an EMBL/GenBank/DDBJ whole genome shotgun (WGS) entry which is preliminary data.</text>
</comment>
<accession>A0A8S9PEZ4</accession>
<evidence type="ECO:0000313" key="1">
    <source>
        <dbReference type="EMBL" id="KAF3521437.1"/>
    </source>
</evidence>
<dbReference type="Proteomes" id="UP000712600">
    <property type="component" value="Unassembled WGS sequence"/>
</dbReference>
<organism evidence="1 2">
    <name type="scientific">Brassica cretica</name>
    <name type="common">Mustard</name>
    <dbReference type="NCBI Taxonomy" id="69181"/>
    <lineage>
        <taxon>Eukaryota</taxon>
        <taxon>Viridiplantae</taxon>
        <taxon>Streptophyta</taxon>
        <taxon>Embryophyta</taxon>
        <taxon>Tracheophyta</taxon>
        <taxon>Spermatophyta</taxon>
        <taxon>Magnoliopsida</taxon>
        <taxon>eudicotyledons</taxon>
        <taxon>Gunneridae</taxon>
        <taxon>Pentapetalae</taxon>
        <taxon>rosids</taxon>
        <taxon>malvids</taxon>
        <taxon>Brassicales</taxon>
        <taxon>Brassicaceae</taxon>
        <taxon>Brassiceae</taxon>
        <taxon>Brassica</taxon>
    </lineage>
</organism>
<name>A0A8S9PEZ4_BRACR</name>
<gene>
    <name evidence="1" type="ORF">F2Q69_00046915</name>
</gene>
<protein>
    <submittedName>
        <fullName evidence="1">Uncharacterized protein</fullName>
    </submittedName>
</protein>
<dbReference type="EMBL" id="QGKX02001347">
    <property type="protein sequence ID" value="KAF3521437.1"/>
    <property type="molecule type" value="Genomic_DNA"/>
</dbReference>
<sequence>MLAVVVFVQQRWDYDKLSQALSFGRFRILPSRSVKYERVMSESEMVSRVSVNGNHSDEE</sequence>
<proteinExistence type="predicted"/>
<reference evidence="1" key="1">
    <citation type="submission" date="2019-12" db="EMBL/GenBank/DDBJ databases">
        <title>Genome sequencing and annotation of Brassica cretica.</title>
        <authorList>
            <person name="Studholme D.J."/>
            <person name="Sarris P."/>
        </authorList>
    </citation>
    <scope>NUCLEOTIDE SEQUENCE</scope>
    <source>
        <strain evidence="1">PFS-109/04</strain>
        <tissue evidence="1">Leaf</tissue>
    </source>
</reference>
<evidence type="ECO:0000313" key="2">
    <source>
        <dbReference type="Proteomes" id="UP000712600"/>
    </source>
</evidence>
<dbReference type="AlphaFoldDB" id="A0A8S9PEZ4"/>